<sequence>MKLIGDYHTHTIYSHGKGTIEDNVNMAIERGLKEIAITDHGYGHFLYGIKKSRIAEMKEKIANINKKQDKVKVKFGIEANILGFDGRLDVEKEILDSIDIVLAGYHFGALSKNFIDDSIIHGRNLLGRYVTYMDKKNKIINTDTVIKAMYNYNIDILTHPGDKGCVYMKEVAKAAAETNTLLEINSSHSYLRVEDIKIAMKEGAMFVINSDAHRPEHVGVVERGIKRAIEAKLPIDRIVNVE</sequence>
<feature type="domain" description="Polymerase/histidinol phosphatase N-terminal" evidence="1">
    <location>
        <begin position="5"/>
        <end position="83"/>
    </location>
</feature>
<comment type="caution">
    <text evidence="2">The sequence shown here is derived from an EMBL/GenBank/DDBJ whole genome shotgun (WGS) entry which is preliminary data.</text>
</comment>
<dbReference type="GO" id="GO:0005829">
    <property type="term" value="C:cytosol"/>
    <property type="evidence" value="ECO:0007669"/>
    <property type="project" value="TreeGrafter"/>
</dbReference>
<dbReference type="OrthoDB" id="9808747at2"/>
<dbReference type="AlphaFoldDB" id="A0A267MEZ5"/>
<dbReference type="PANTHER" id="PTHR36928:SF1">
    <property type="entry name" value="PHOSPHATASE YCDX-RELATED"/>
    <property type="match status" value="1"/>
</dbReference>
<gene>
    <name evidence="2" type="ORF">CCE28_16830</name>
</gene>
<dbReference type="PANTHER" id="PTHR36928">
    <property type="entry name" value="PHOSPHATASE YCDX-RELATED"/>
    <property type="match status" value="1"/>
</dbReference>
<dbReference type="GO" id="GO:0008270">
    <property type="term" value="F:zinc ion binding"/>
    <property type="evidence" value="ECO:0007669"/>
    <property type="project" value="TreeGrafter"/>
</dbReference>
<dbReference type="EMBL" id="NIBG01000019">
    <property type="protein sequence ID" value="PAB58139.1"/>
    <property type="molecule type" value="Genomic_DNA"/>
</dbReference>
<keyword evidence="3" id="KW-1185">Reference proteome</keyword>
<dbReference type="InterPro" id="IPR003141">
    <property type="entry name" value="Pol/His_phosphatase_N"/>
</dbReference>
<organism evidence="2 3">
    <name type="scientific">Anaeromicrobium sediminis</name>
    <dbReference type="NCBI Taxonomy" id="1478221"/>
    <lineage>
        <taxon>Bacteria</taxon>
        <taxon>Bacillati</taxon>
        <taxon>Bacillota</taxon>
        <taxon>Clostridia</taxon>
        <taxon>Peptostreptococcales</taxon>
        <taxon>Thermotaleaceae</taxon>
        <taxon>Anaeromicrobium</taxon>
    </lineage>
</organism>
<evidence type="ECO:0000313" key="3">
    <source>
        <dbReference type="Proteomes" id="UP000216024"/>
    </source>
</evidence>
<dbReference type="RefSeq" id="WP_095134892.1">
    <property type="nucleotide sequence ID" value="NZ_NIBG01000019.1"/>
</dbReference>
<dbReference type="GO" id="GO:0042578">
    <property type="term" value="F:phosphoric ester hydrolase activity"/>
    <property type="evidence" value="ECO:0007669"/>
    <property type="project" value="TreeGrafter"/>
</dbReference>
<dbReference type="SMART" id="SM00481">
    <property type="entry name" value="POLIIIAc"/>
    <property type="match status" value="1"/>
</dbReference>
<dbReference type="InterPro" id="IPR050243">
    <property type="entry name" value="PHP_phosphatase"/>
</dbReference>
<dbReference type="Pfam" id="PF02811">
    <property type="entry name" value="PHP"/>
    <property type="match status" value="1"/>
</dbReference>
<accession>A0A267MEZ5</accession>
<proteinExistence type="predicted"/>
<evidence type="ECO:0000313" key="2">
    <source>
        <dbReference type="EMBL" id="PAB58139.1"/>
    </source>
</evidence>
<name>A0A267MEZ5_9FIRM</name>
<dbReference type="Proteomes" id="UP000216024">
    <property type="component" value="Unassembled WGS sequence"/>
</dbReference>
<evidence type="ECO:0000259" key="1">
    <source>
        <dbReference type="SMART" id="SM00481"/>
    </source>
</evidence>
<dbReference type="Gene3D" id="3.20.20.140">
    <property type="entry name" value="Metal-dependent hydrolases"/>
    <property type="match status" value="1"/>
</dbReference>
<reference evidence="2 3" key="1">
    <citation type="submission" date="2017-06" db="EMBL/GenBank/DDBJ databases">
        <title>Draft genome sequence of anaerobic fermentative bacterium Anaeromicrobium sediminis DY2726D isolated from West Pacific Ocean sediments.</title>
        <authorList>
            <person name="Zeng X."/>
        </authorList>
    </citation>
    <scope>NUCLEOTIDE SEQUENCE [LARGE SCALE GENOMIC DNA]</scope>
    <source>
        <strain evidence="2 3">DY2726D</strain>
    </source>
</reference>
<dbReference type="InterPro" id="IPR004013">
    <property type="entry name" value="PHP_dom"/>
</dbReference>
<dbReference type="SUPFAM" id="SSF89550">
    <property type="entry name" value="PHP domain-like"/>
    <property type="match status" value="1"/>
</dbReference>
<dbReference type="InterPro" id="IPR016195">
    <property type="entry name" value="Pol/histidinol_Pase-like"/>
</dbReference>
<protein>
    <submittedName>
        <fullName evidence="2">Histidinol-phosphatase</fullName>
    </submittedName>
</protein>